<dbReference type="RefSeq" id="WP_095130586.1">
    <property type="nucleotide sequence ID" value="NZ_NIBG01000001.1"/>
</dbReference>
<dbReference type="AlphaFoldDB" id="A0A267MPE9"/>
<keyword evidence="2" id="KW-0677">Repeat</keyword>
<dbReference type="SMART" id="SM00612">
    <property type="entry name" value="Kelch"/>
    <property type="match status" value="5"/>
</dbReference>
<dbReference type="InterPro" id="IPR015915">
    <property type="entry name" value="Kelch-typ_b-propeller"/>
</dbReference>
<evidence type="ECO:0000313" key="4">
    <source>
        <dbReference type="Proteomes" id="UP000216024"/>
    </source>
</evidence>
<evidence type="ECO:0008006" key="5">
    <source>
        <dbReference type="Google" id="ProtNLM"/>
    </source>
</evidence>
<evidence type="ECO:0000256" key="1">
    <source>
        <dbReference type="ARBA" id="ARBA00022441"/>
    </source>
</evidence>
<dbReference type="PANTHER" id="PTHR46344:SF27">
    <property type="entry name" value="KELCH REPEAT SUPERFAMILY PROTEIN"/>
    <property type="match status" value="1"/>
</dbReference>
<proteinExistence type="predicted"/>
<dbReference type="OrthoDB" id="319589at2"/>
<organism evidence="3 4">
    <name type="scientific">Anaeromicrobium sediminis</name>
    <dbReference type="NCBI Taxonomy" id="1478221"/>
    <lineage>
        <taxon>Bacteria</taxon>
        <taxon>Bacillati</taxon>
        <taxon>Bacillota</taxon>
        <taxon>Clostridia</taxon>
        <taxon>Peptostreptococcales</taxon>
        <taxon>Thermotaleaceae</taxon>
        <taxon>Anaeromicrobium</taxon>
    </lineage>
</organism>
<dbReference type="InterPro" id="IPR011043">
    <property type="entry name" value="Gal_Oxase/kelch_b-propeller"/>
</dbReference>
<dbReference type="PANTHER" id="PTHR46344">
    <property type="entry name" value="OS02G0202900 PROTEIN"/>
    <property type="match status" value="1"/>
</dbReference>
<dbReference type="EMBL" id="NIBG01000001">
    <property type="protein sequence ID" value="PAB61302.1"/>
    <property type="molecule type" value="Genomic_DNA"/>
</dbReference>
<name>A0A267MPE9_9FIRM</name>
<keyword evidence="4" id="KW-1185">Reference proteome</keyword>
<evidence type="ECO:0000313" key="3">
    <source>
        <dbReference type="EMBL" id="PAB61302.1"/>
    </source>
</evidence>
<dbReference type="Gene3D" id="2.120.10.80">
    <property type="entry name" value="Kelch-type beta propeller"/>
    <property type="match status" value="2"/>
</dbReference>
<comment type="caution">
    <text evidence="3">The sequence shown here is derived from an EMBL/GenBank/DDBJ whole genome shotgun (WGS) entry which is preliminary data.</text>
</comment>
<reference evidence="3 4" key="1">
    <citation type="submission" date="2017-06" db="EMBL/GenBank/DDBJ databases">
        <title>Draft genome sequence of anaerobic fermentative bacterium Anaeromicrobium sediminis DY2726D isolated from West Pacific Ocean sediments.</title>
        <authorList>
            <person name="Zeng X."/>
        </authorList>
    </citation>
    <scope>NUCLEOTIDE SEQUENCE [LARGE SCALE GENOMIC DNA]</scope>
    <source>
        <strain evidence="3 4">DY2726D</strain>
    </source>
</reference>
<protein>
    <recommendedName>
        <fullName evidence="5">Galactose oxidase</fullName>
    </recommendedName>
</protein>
<evidence type="ECO:0000256" key="2">
    <source>
        <dbReference type="ARBA" id="ARBA00022737"/>
    </source>
</evidence>
<dbReference type="Proteomes" id="UP000216024">
    <property type="component" value="Unassembled WGS sequence"/>
</dbReference>
<dbReference type="InterPro" id="IPR006652">
    <property type="entry name" value="Kelch_1"/>
</dbReference>
<accession>A0A267MPE9</accession>
<dbReference type="Pfam" id="PF24681">
    <property type="entry name" value="Kelch_KLHDC2_KLHL20_DRC7"/>
    <property type="match status" value="1"/>
</dbReference>
<keyword evidence="1" id="KW-0880">Kelch repeat</keyword>
<dbReference type="SUPFAM" id="SSF50965">
    <property type="entry name" value="Galactose oxidase, central domain"/>
    <property type="match status" value="1"/>
</dbReference>
<dbReference type="Pfam" id="PF01344">
    <property type="entry name" value="Kelch_1"/>
    <property type="match status" value="2"/>
</dbReference>
<sequence>MANKSKVRSEGVSFSTRLFLAIIFILILKFTGEEVGINERMMIDSRSEIGVVAFNEKIYIIGGTEGSYPVGRVEEYDPVTKESVYKTSMTTKREALGIVELQGKIYAIGGMQEDVEYSNIVEEYDPITDKWRTKSPMITPRASVVAVKSNGKIYACGGYNDLGDSRSAAVIEEYNPITDTWRLVTEIPTKIESSGQAIAVNGKIYIIGGHFDSRLKVYDIETGEWSLKSSMQEGIQDFSVSKFNNKIYIFGGKYHLVDETQDLVLEYDIETDSWTRKTNMCIAREDAGAAELNGIIYVAGGYRYGEGGLRTIEEYNPITDTWLEFN</sequence>
<gene>
    <name evidence="3" type="ORF">CCE28_02400</name>
</gene>